<dbReference type="InterPro" id="IPR025333">
    <property type="entry name" value="DUF4239"/>
</dbReference>
<dbReference type="Proteomes" id="UP001595457">
    <property type="component" value="Unassembled WGS sequence"/>
</dbReference>
<feature type="transmembrane region" description="Helical" evidence="1">
    <location>
        <begin position="183"/>
        <end position="204"/>
    </location>
</feature>
<name>A0ABV7ASL3_9GAMM</name>
<reference evidence="3" key="1">
    <citation type="journal article" date="2019" name="Int. J. Syst. Evol. Microbiol.">
        <title>The Global Catalogue of Microorganisms (GCM) 10K type strain sequencing project: providing services to taxonomists for standard genome sequencing and annotation.</title>
        <authorList>
            <consortium name="The Broad Institute Genomics Platform"/>
            <consortium name="The Broad Institute Genome Sequencing Center for Infectious Disease"/>
            <person name="Wu L."/>
            <person name="Ma J."/>
        </authorList>
    </citation>
    <scope>NUCLEOTIDE SEQUENCE [LARGE SCALE GENOMIC DNA]</scope>
    <source>
        <strain evidence="3">KCTC 62195</strain>
    </source>
</reference>
<feature type="transmembrane region" description="Helical" evidence="1">
    <location>
        <begin position="210"/>
        <end position="229"/>
    </location>
</feature>
<evidence type="ECO:0000313" key="3">
    <source>
        <dbReference type="Proteomes" id="UP001595457"/>
    </source>
</evidence>
<keyword evidence="1" id="KW-0472">Membrane</keyword>
<keyword evidence="1" id="KW-1133">Transmembrane helix</keyword>
<dbReference type="Pfam" id="PF14023">
    <property type="entry name" value="Bestrophin-like"/>
    <property type="match status" value="1"/>
</dbReference>
<dbReference type="RefSeq" id="WP_377813919.1">
    <property type="nucleotide sequence ID" value="NZ_JBHRSJ010000016.1"/>
</dbReference>
<evidence type="ECO:0000256" key="1">
    <source>
        <dbReference type="SAM" id="Phobius"/>
    </source>
</evidence>
<keyword evidence="3" id="KW-1185">Reference proteome</keyword>
<sequence length="256" mass="28482">MPTFTYYLTLALLIGMPCAMEIGRRVALARGEDLAKESEPGVSALDASIYGLFGLLLAFIFSGAATRFDHRRELIVEEANAIGTAYLRVDLLPADSQVSLRPLFRQYVESRLATYRDIRSLESAMEDYRHSQELQLQIWRQAVAGAQRTANPAVYSLVLGALNEMIDITTTRLAASRFHPPQVVYLMLLALGLASSFVAGTAMARSRTRQWSHILVFTLVISSAVYVILDIEFPRLGLIKVEAADQLLVELLESMR</sequence>
<feature type="transmembrane region" description="Helical" evidence="1">
    <location>
        <begin position="47"/>
        <end position="65"/>
    </location>
</feature>
<proteinExistence type="predicted"/>
<keyword evidence="1" id="KW-0812">Transmembrane</keyword>
<dbReference type="EMBL" id="JBHRSJ010000016">
    <property type="protein sequence ID" value="MFC2972275.1"/>
    <property type="molecule type" value="Genomic_DNA"/>
</dbReference>
<comment type="caution">
    <text evidence="2">The sequence shown here is derived from an EMBL/GenBank/DDBJ whole genome shotgun (WGS) entry which is preliminary data.</text>
</comment>
<gene>
    <name evidence="2" type="ORF">ACFOJE_08650</name>
</gene>
<protein>
    <submittedName>
        <fullName evidence="2">DUF4239 domain-containing protein</fullName>
    </submittedName>
</protein>
<evidence type="ECO:0000313" key="2">
    <source>
        <dbReference type="EMBL" id="MFC2972275.1"/>
    </source>
</evidence>
<accession>A0ABV7ASL3</accession>
<organism evidence="2 3">
    <name type="scientific">Azotobacter bryophylli</name>
    <dbReference type="NCBI Taxonomy" id="1986537"/>
    <lineage>
        <taxon>Bacteria</taxon>
        <taxon>Pseudomonadati</taxon>
        <taxon>Pseudomonadota</taxon>
        <taxon>Gammaproteobacteria</taxon>
        <taxon>Pseudomonadales</taxon>
        <taxon>Pseudomonadaceae</taxon>
        <taxon>Azotobacter</taxon>
    </lineage>
</organism>